<sequence>MAPTGSGKTAVALIAILQAFARGQRAVYTSPIKALSNQKFSEFTQWFRGRGIDAHVTLLTGDVKIRAPPGCEKELIICTSEILRNKLVKASGADNGRLGCVVSDEIHYINDVDRGAVWEETLMHLPKHIQLVALSATLKDPQNFLHWIESARKRSGKLVRRLDRHVPLHVGGLCPRTGALLEFYGRAGKE</sequence>
<dbReference type="SMART" id="SM00487">
    <property type="entry name" value="DEXDc"/>
    <property type="match status" value="1"/>
</dbReference>
<evidence type="ECO:0000256" key="3">
    <source>
        <dbReference type="ARBA" id="ARBA00022806"/>
    </source>
</evidence>
<evidence type="ECO:0000256" key="1">
    <source>
        <dbReference type="ARBA" id="ARBA00022741"/>
    </source>
</evidence>
<proteinExistence type="predicted"/>
<dbReference type="KEGG" id="aaf:AURANDRAFT_28728"/>
<feature type="chain" id="PRO_5003264560" description="Helicase ATP-binding domain-containing protein" evidence="5">
    <location>
        <begin position="27"/>
        <end position="190"/>
    </location>
</feature>
<dbReference type="OMA" id="TEIFRNW"/>
<dbReference type="GO" id="GO:0016787">
    <property type="term" value="F:hydrolase activity"/>
    <property type="evidence" value="ECO:0007669"/>
    <property type="project" value="UniProtKB-KW"/>
</dbReference>
<dbReference type="SUPFAM" id="SSF52540">
    <property type="entry name" value="P-loop containing nucleoside triphosphate hydrolases"/>
    <property type="match status" value="1"/>
</dbReference>
<feature type="signal peptide" evidence="5">
    <location>
        <begin position="1"/>
        <end position="26"/>
    </location>
</feature>
<keyword evidence="2" id="KW-0378">Hydrolase</keyword>
<keyword evidence="4" id="KW-0067">ATP-binding</keyword>
<keyword evidence="3" id="KW-0347">Helicase</keyword>
<dbReference type="InParanoid" id="F0YDX7"/>
<dbReference type="InterPro" id="IPR014001">
    <property type="entry name" value="Helicase_ATP-bd"/>
</dbReference>
<dbReference type="PROSITE" id="PS51192">
    <property type="entry name" value="HELICASE_ATP_BIND_1"/>
    <property type="match status" value="1"/>
</dbReference>
<dbReference type="AlphaFoldDB" id="F0YDX7"/>
<dbReference type="PANTHER" id="PTHR12131:SF1">
    <property type="entry name" value="ATP-DEPENDENT RNA HELICASE SUPV3L1, MITOCHONDRIAL-RELATED"/>
    <property type="match status" value="1"/>
</dbReference>
<dbReference type="Pfam" id="PF00270">
    <property type="entry name" value="DEAD"/>
    <property type="match status" value="1"/>
</dbReference>
<evidence type="ECO:0000313" key="7">
    <source>
        <dbReference type="EMBL" id="EGB06844.1"/>
    </source>
</evidence>
<reference evidence="7 8" key="1">
    <citation type="journal article" date="2011" name="Proc. Natl. Acad. Sci. U.S.A.">
        <title>Niche of harmful alga Aureococcus anophagefferens revealed through ecogenomics.</title>
        <authorList>
            <person name="Gobler C.J."/>
            <person name="Berry D.L."/>
            <person name="Dyhrman S.T."/>
            <person name="Wilhelm S.W."/>
            <person name="Salamov A."/>
            <person name="Lobanov A.V."/>
            <person name="Zhang Y."/>
            <person name="Collier J.L."/>
            <person name="Wurch L.L."/>
            <person name="Kustka A.B."/>
            <person name="Dill B.D."/>
            <person name="Shah M."/>
            <person name="VerBerkmoes N.C."/>
            <person name="Kuo A."/>
            <person name="Terry A."/>
            <person name="Pangilinan J."/>
            <person name="Lindquist E.A."/>
            <person name="Lucas S."/>
            <person name="Paulsen I.T."/>
            <person name="Hattenrath-Lehmann T.K."/>
            <person name="Talmage S.C."/>
            <person name="Walker E.A."/>
            <person name="Koch F."/>
            <person name="Burson A.M."/>
            <person name="Marcoval M.A."/>
            <person name="Tang Y.Z."/>
            <person name="Lecleir G.R."/>
            <person name="Coyne K.J."/>
            <person name="Berg G.M."/>
            <person name="Bertrand E.M."/>
            <person name="Saito M.A."/>
            <person name="Gladyshev V.N."/>
            <person name="Grigoriev I.V."/>
        </authorList>
    </citation>
    <scope>NUCLEOTIDE SEQUENCE [LARGE SCALE GENOMIC DNA]</scope>
    <source>
        <strain evidence="8">CCMP 1984</strain>
    </source>
</reference>
<gene>
    <name evidence="7" type="ORF">AURANDRAFT_28728</name>
</gene>
<keyword evidence="5" id="KW-0732">Signal</keyword>
<dbReference type="GO" id="GO:0004386">
    <property type="term" value="F:helicase activity"/>
    <property type="evidence" value="ECO:0007669"/>
    <property type="project" value="UniProtKB-KW"/>
</dbReference>
<dbReference type="Proteomes" id="UP000002729">
    <property type="component" value="Unassembled WGS sequence"/>
</dbReference>
<evidence type="ECO:0000313" key="8">
    <source>
        <dbReference type="Proteomes" id="UP000002729"/>
    </source>
</evidence>
<organism evidence="8">
    <name type="scientific">Aureococcus anophagefferens</name>
    <name type="common">Harmful bloom alga</name>
    <dbReference type="NCBI Taxonomy" id="44056"/>
    <lineage>
        <taxon>Eukaryota</taxon>
        <taxon>Sar</taxon>
        <taxon>Stramenopiles</taxon>
        <taxon>Ochrophyta</taxon>
        <taxon>Pelagophyceae</taxon>
        <taxon>Pelagomonadales</taxon>
        <taxon>Pelagomonadaceae</taxon>
        <taxon>Aureococcus</taxon>
    </lineage>
</organism>
<keyword evidence="8" id="KW-1185">Reference proteome</keyword>
<evidence type="ECO:0000256" key="4">
    <source>
        <dbReference type="ARBA" id="ARBA00022840"/>
    </source>
</evidence>
<dbReference type="OrthoDB" id="64767at2759"/>
<dbReference type="GO" id="GO:0003676">
    <property type="term" value="F:nucleic acid binding"/>
    <property type="evidence" value="ECO:0007669"/>
    <property type="project" value="InterPro"/>
</dbReference>
<evidence type="ECO:0000256" key="5">
    <source>
        <dbReference type="SAM" id="SignalP"/>
    </source>
</evidence>
<name>F0YDX7_AURAN</name>
<dbReference type="PANTHER" id="PTHR12131">
    <property type="entry name" value="ATP-DEPENDENT RNA AND DNA HELICASE"/>
    <property type="match status" value="1"/>
</dbReference>
<dbReference type="InterPro" id="IPR011545">
    <property type="entry name" value="DEAD/DEAH_box_helicase_dom"/>
</dbReference>
<dbReference type="GeneID" id="20220598"/>
<dbReference type="eggNOG" id="KOG0947">
    <property type="taxonomic scope" value="Eukaryota"/>
</dbReference>
<dbReference type="InterPro" id="IPR050699">
    <property type="entry name" value="RNA-DNA_Helicase"/>
</dbReference>
<keyword evidence="1" id="KW-0547">Nucleotide-binding</keyword>
<dbReference type="CDD" id="cd17921">
    <property type="entry name" value="DEXHc_Ski2"/>
    <property type="match status" value="1"/>
</dbReference>
<dbReference type="EMBL" id="GL833133">
    <property type="protein sequence ID" value="EGB06844.1"/>
    <property type="molecule type" value="Genomic_DNA"/>
</dbReference>
<accession>F0YDX7</accession>
<dbReference type="RefSeq" id="XP_009038589.1">
    <property type="nucleotide sequence ID" value="XM_009040341.1"/>
</dbReference>
<protein>
    <recommendedName>
        <fullName evidence="6">Helicase ATP-binding domain-containing protein</fullName>
    </recommendedName>
</protein>
<dbReference type="GO" id="GO:0005524">
    <property type="term" value="F:ATP binding"/>
    <property type="evidence" value="ECO:0007669"/>
    <property type="project" value="UniProtKB-KW"/>
</dbReference>
<evidence type="ECO:0000259" key="6">
    <source>
        <dbReference type="PROSITE" id="PS51192"/>
    </source>
</evidence>
<dbReference type="InterPro" id="IPR027417">
    <property type="entry name" value="P-loop_NTPase"/>
</dbReference>
<evidence type="ECO:0000256" key="2">
    <source>
        <dbReference type="ARBA" id="ARBA00022801"/>
    </source>
</evidence>
<feature type="domain" description="Helicase ATP-binding" evidence="6">
    <location>
        <begin position="1"/>
        <end position="156"/>
    </location>
</feature>
<dbReference type="Gene3D" id="3.40.50.300">
    <property type="entry name" value="P-loop containing nucleotide triphosphate hydrolases"/>
    <property type="match status" value="1"/>
</dbReference>